<sequence length="1408" mass="159414">MSGKRELFMSLPTKKWKKILGFGLDDDEIQSKVLEATSGNKATNDLSSFSQVVRLTSSGSDKTLKTLKAVHRVIISDEWYVAFKGLQLLNYLLHYGGDYVLHWVFENLRSLEEYARNLDDLHHKRVLQEQLRVIRLLVEDNRQLDQEREDTSHNGWLNKVTRPPPARPGPGYILPNLSSGLPNLTPTATSSTRLSPSGSLSGSTITLNPEPPNKPIAAIWERRWKTQGGMDKAVEFPAADRGGNSRTHRKDFPATRLTDGSRETHHKMVVKLTLQAIHMLLACQSIIEFLQTNGDKMLFSRESDAELWKIYLSRVSKRGTYSVNQCREELALYFQDIERGLSEKLYRLGSPMLEKAIKEMQDLSLSLGSFVDFGGVCVFADDELGLTSYRLFSEPGKKRFDFVDKWEVQINEIAARNRDSILGDKDELEKGDLQFRRTYLDLALAMKKIAAQFAHFARKSGSGSSVKFEELYASNPLESRTATRTQARREEPREEPNLTFLTAPQDSEYKARFVALVDEGSHVISREKTTKAIQRLNIHPRSVAHIWQAVGDVTSSNELYFPEFALAMYLGNELREGRFIPLKLPPTIKKNVEDRVNFIVANIAQNTSNTWATKHRQNTDGEILRNGQQEEEEEQPSAQLPEGAELQRRINEVRENVKRAITEMTKGDHCYVSGDEEDQPSATGFWVWKDVELGRRINEVSEQVKHAMLEMTEGDHVCISDEETSESLPVEIPWTPSRGSSIREAHRLNDQETEISERVELQTTIKGTQGETLEVEGGAKHIEPSLAKNTLSDIPVRNGDLESEAVLIDLDGILLRAHEDKLLQDGEQERQAEDAAQAKLKLLRDMEEDEKRVHKAAAEAEFELRRHFEEERRALRAAAAAEAEAEERRQSVEAQQKREADKRQQEARLRDQEGCDESTGELFLDSVENFVMPREETERKIIASTSEGDNSQTVDISPQSERPRTFDSQEEDSRRQTLTKRRETPNPSTGEGTATGTQMPQHRQMELLGHQDDRNQTPSPQLRIQRQQTPNSDLSSISSSRTIPDLVRDSKLETAFAPNGQVVRHVSYVTNPRMRRRRVRKEEIWERQSELGSGAFGRVWLEKCATGDDIGKLRAVKEITKLQRQSRSSEIDYNRELEAIAKFSHKKYVHCFVQSFGWYESEEAIFIAMEYLEHGDLQSHLDRPFPEDEVRDIVFQLLEGLSFMHENGFAHRDLKPANILVSERSPNWWVKISDFGISKRAEEEATAFRTLVGTRGYIAPEVIGIYCPEDIATIADSSSLYTVAVDLWALGAIMFKLLTHENVFAEPLELARYVTARRPFPKALVSEKGASEACMSFLEQAMAHSPTSRPTSSQALAHEWLADLSNLVDSSEEFPDTMSPSTGGLSTGPFTPVPGESTASAAWPSTFS</sequence>
<evidence type="ECO:0000256" key="5">
    <source>
        <dbReference type="ARBA" id="ARBA00022840"/>
    </source>
</evidence>
<comment type="catalytic activity">
    <reaction evidence="6">
        <text>L-threonyl-[protein] + ATP = O-phospho-L-threonyl-[protein] + ADP + H(+)</text>
        <dbReference type="Rhea" id="RHEA:46608"/>
        <dbReference type="Rhea" id="RHEA-COMP:11060"/>
        <dbReference type="Rhea" id="RHEA-COMP:11605"/>
        <dbReference type="ChEBI" id="CHEBI:15378"/>
        <dbReference type="ChEBI" id="CHEBI:30013"/>
        <dbReference type="ChEBI" id="CHEBI:30616"/>
        <dbReference type="ChEBI" id="CHEBI:61977"/>
        <dbReference type="ChEBI" id="CHEBI:456216"/>
        <dbReference type="EC" id="2.7.11.24"/>
    </reaction>
    <physiologicalReaction direction="left-to-right" evidence="6">
        <dbReference type="Rhea" id="RHEA:46609"/>
    </physiologicalReaction>
</comment>
<evidence type="ECO:0000256" key="8">
    <source>
        <dbReference type="SAM" id="MobiDB-lite"/>
    </source>
</evidence>
<feature type="region of interest" description="Disordered" evidence="8">
    <location>
        <begin position="1011"/>
        <end position="1042"/>
    </location>
</feature>
<evidence type="ECO:0000259" key="10">
    <source>
        <dbReference type="PROSITE" id="PS50031"/>
    </source>
</evidence>
<evidence type="ECO:0000256" key="2">
    <source>
        <dbReference type="ARBA" id="ARBA00022679"/>
    </source>
</evidence>
<dbReference type="InterPro" id="IPR000719">
    <property type="entry name" value="Prot_kinase_dom"/>
</dbReference>
<feature type="domain" description="EH" evidence="10">
    <location>
        <begin position="505"/>
        <end position="595"/>
    </location>
</feature>
<feature type="domain" description="ENTH" evidence="11">
    <location>
        <begin position="21"/>
        <end position="148"/>
    </location>
</feature>
<feature type="region of interest" description="Disordered" evidence="8">
    <location>
        <begin position="941"/>
        <end position="999"/>
    </location>
</feature>
<feature type="region of interest" description="Disordered" evidence="8">
    <location>
        <begin position="879"/>
        <end position="921"/>
    </location>
</feature>
<dbReference type="PROSITE" id="PS50011">
    <property type="entry name" value="PROTEIN_KINASE_DOM"/>
    <property type="match status" value="1"/>
</dbReference>
<dbReference type="GO" id="GO:0005524">
    <property type="term" value="F:ATP binding"/>
    <property type="evidence" value="ECO:0007669"/>
    <property type="project" value="UniProtKB-KW"/>
</dbReference>
<feature type="region of interest" description="Disordered" evidence="8">
    <location>
        <begin position="183"/>
        <end position="212"/>
    </location>
</feature>
<proteinExistence type="predicted"/>
<dbReference type="Gene3D" id="1.10.510.10">
    <property type="entry name" value="Transferase(Phosphotransferase) domain 1"/>
    <property type="match status" value="1"/>
</dbReference>
<name>A0A0B7KHW7_BIOOC</name>
<feature type="region of interest" description="Disordered" evidence="8">
    <location>
        <begin position="236"/>
        <end position="260"/>
    </location>
</feature>
<dbReference type="PROSITE" id="PS50942">
    <property type="entry name" value="ENTH"/>
    <property type="match status" value="1"/>
</dbReference>
<dbReference type="InterPro" id="IPR008942">
    <property type="entry name" value="ENTH_VHS"/>
</dbReference>
<evidence type="ECO:0000256" key="7">
    <source>
        <dbReference type="ARBA" id="ARBA00048130"/>
    </source>
</evidence>
<dbReference type="InterPro" id="IPR011992">
    <property type="entry name" value="EF-hand-dom_pair"/>
</dbReference>
<evidence type="ECO:0000259" key="11">
    <source>
        <dbReference type="PROSITE" id="PS50942"/>
    </source>
</evidence>
<comment type="catalytic activity">
    <reaction evidence="7">
        <text>L-seryl-[protein] + ATP = O-phospho-L-seryl-[protein] + ADP + H(+)</text>
        <dbReference type="Rhea" id="RHEA:17989"/>
        <dbReference type="Rhea" id="RHEA-COMP:9863"/>
        <dbReference type="Rhea" id="RHEA-COMP:11604"/>
        <dbReference type="ChEBI" id="CHEBI:15378"/>
        <dbReference type="ChEBI" id="CHEBI:29999"/>
        <dbReference type="ChEBI" id="CHEBI:30616"/>
        <dbReference type="ChEBI" id="CHEBI:83421"/>
        <dbReference type="ChEBI" id="CHEBI:456216"/>
        <dbReference type="EC" id="2.7.11.24"/>
    </reaction>
    <physiologicalReaction direction="left-to-right" evidence="7">
        <dbReference type="Rhea" id="RHEA:17990"/>
    </physiologicalReaction>
</comment>
<evidence type="ECO:0000313" key="12">
    <source>
        <dbReference type="EMBL" id="CEO54470.1"/>
    </source>
</evidence>
<feature type="compositionally biased region" description="Polar residues" evidence="8">
    <location>
        <begin position="1016"/>
        <end position="1031"/>
    </location>
</feature>
<dbReference type="Gene3D" id="1.25.40.90">
    <property type="match status" value="1"/>
</dbReference>
<evidence type="ECO:0000256" key="4">
    <source>
        <dbReference type="ARBA" id="ARBA00022777"/>
    </source>
</evidence>
<keyword evidence="5" id="KW-0067">ATP-binding</keyword>
<dbReference type="EMBL" id="CDPU01000043">
    <property type="protein sequence ID" value="CEO54470.1"/>
    <property type="molecule type" value="Genomic_DNA"/>
</dbReference>
<evidence type="ECO:0000259" key="9">
    <source>
        <dbReference type="PROSITE" id="PS50011"/>
    </source>
</evidence>
<dbReference type="Pfam" id="PF00069">
    <property type="entry name" value="Pkinase"/>
    <property type="match status" value="1"/>
</dbReference>
<feature type="region of interest" description="Disordered" evidence="8">
    <location>
        <begin position="1372"/>
        <end position="1408"/>
    </location>
</feature>
<dbReference type="PROSITE" id="PS50031">
    <property type="entry name" value="EH"/>
    <property type="match status" value="1"/>
</dbReference>
<feature type="region of interest" description="Disordered" evidence="8">
    <location>
        <begin position="145"/>
        <end position="169"/>
    </location>
</feature>
<feature type="compositionally biased region" description="Basic and acidic residues" evidence="8">
    <location>
        <begin position="961"/>
        <end position="984"/>
    </location>
</feature>
<keyword evidence="3" id="KW-0547">Nucleotide-binding</keyword>
<dbReference type="InterPro" id="IPR000261">
    <property type="entry name" value="EH_dom"/>
</dbReference>
<evidence type="ECO:0000256" key="6">
    <source>
        <dbReference type="ARBA" id="ARBA00047919"/>
    </source>
</evidence>
<dbReference type="GO" id="GO:0004707">
    <property type="term" value="F:MAP kinase activity"/>
    <property type="evidence" value="ECO:0007669"/>
    <property type="project" value="UniProtKB-EC"/>
</dbReference>
<dbReference type="InterPro" id="IPR008271">
    <property type="entry name" value="Ser/Thr_kinase_AS"/>
</dbReference>
<feature type="domain" description="Protein kinase" evidence="9">
    <location>
        <begin position="1085"/>
        <end position="1361"/>
    </location>
</feature>
<evidence type="ECO:0000256" key="3">
    <source>
        <dbReference type="ARBA" id="ARBA00022741"/>
    </source>
</evidence>
<gene>
    <name evidence="12" type="ORF">BN869_000010528_1</name>
</gene>
<dbReference type="SUPFAM" id="SSF47473">
    <property type="entry name" value="EF-hand"/>
    <property type="match status" value="1"/>
</dbReference>
<feature type="compositionally biased region" description="Polar residues" evidence="8">
    <location>
        <begin position="1397"/>
        <end position="1408"/>
    </location>
</feature>
<evidence type="ECO:0000256" key="1">
    <source>
        <dbReference type="ARBA" id="ARBA00012411"/>
    </source>
</evidence>
<accession>A0A0B7KHW7</accession>
<dbReference type="PROSITE" id="PS00108">
    <property type="entry name" value="PROTEIN_KINASE_ST"/>
    <property type="match status" value="1"/>
</dbReference>
<dbReference type="SUPFAM" id="SSF48464">
    <property type="entry name" value="ENTH/VHS domain"/>
    <property type="match status" value="1"/>
</dbReference>
<dbReference type="SMART" id="SM00220">
    <property type="entry name" value="S_TKc"/>
    <property type="match status" value="1"/>
</dbReference>
<protein>
    <recommendedName>
        <fullName evidence="1">mitogen-activated protein kinase</fullName>
        <ecNumber evidence="1">2.7.11.24</ecNumber>
    </recommendedName>
</protein>
<feature type="compositionally biased region" description="Polar residues" evidence="8">
    <location>
        <begin position="943"/>
        <end position="960"/>
    </location>
</feature>
<reference evidence="12" key="1">
    <citation type="submission" date="2015-01" db="EMBL/GenBank/DDBJ databases">
        <authorList>
            <person name="Durling Mikael"/>
        </authorList>
    </citation>
    <scope>NUCLEOTIDE SEQUENCE</scope>
</reference>
<dbReference type="PANTHER" id="PTHR48016">
    <property type="entry name" value="MAP KINASE KINASE KINASE SSK2-RELATED-RELATED"/>
    <property type="match status" value="1"/>
</dbReference>
<dbReference type="Pfam" id="PF01417">
    <property type="entry name" value="ENTH"/>
    <property type="match status" value="1"/>
</dbReference>
<dbReference type="SUPFAM" id="SSF56112">
    <property type="entry name" value="Protein kinase-like (PK-like)"/>
    <property type="match status" value="1"/>
</dbReference>
<dbReference type="InterPro" id="IPR011009">
    <property type="entry name" value="Kinase-like_dom_sf"/>
</dbReference>
<feature type="compositionally biased region" description="Low complexity" evidence="8">
    <location>
        <begin position="189"/>
        <end position="207"/>
    </location>
</feature>
<feature type="compositionally biased region" description="Basic and acidic residues" evidence="8">
    <location>
        <begin position="886"/>
        <end position="913"/>
    </location>
</feature>
<keyword evidence="4" id="KW-0418">Kinase</keyword>
<dbReference type="PANTHER" id="PTHR48016:SF56">
    <property type="entry name" value="MAPKK KINASE"/>
    <property type="match status" value="1"/>
</dbReference>
<keyword evidence="2" id="KW-0808">Transferase</keyword>
<dbReference type="InterPro" id="IPR013809">
    <property type="entry name" value="ENTH"/>
</dbReference>
<organism evidence="12">
    <name type="scientific">Bionectria ochroleuca</name>
    <name type="common">Gliocladium roseum</name>
    <dbReference type="NCBI Taxonomy" id="29856"/>
    <lineage>
        <taxon>Eukaryota</taxon>
        <taxon>Fungi</taxon>
        <taxon>Dikarya</taxon>
        <taxon>Ascomycota</taxon>
        <taxon>Pezizomycotina</taxon>
        <taxon>Sordariomycetes</taxon>
        <taxon>Hypocreomycetidae</taxon>
        <taxon>Hypocreales</taxon>
        <taxon>Bionectriaceae</taxon>
        <taxon>Clonostachys</taxon>
    </lineage>
</organism>
<dbReference type="EC" id="2.7.11.24" evidence="1"/>
<feature type="compositionally biased region" description="Polar residues" evidence="8">
    <location>
        <begin position="985"/>
        <end position="999"/>
    </location>
</feature>
<dbReference type="InterPro" id="IPR050538">
    <property type="entry name" value="MAP_kinase_kinase_kinase"/>
</dbReference>
<dbReference type="Gene3D" id="1.10.238.10">
    <property type="entry name" value="EF-hand"/>
    <property type="match status" value="1"/>
</dbReference>